<dbReference type="Pfam" id="PF15985">
    <property type="entry name" value="KH_6"/>
    <property type="match status" value="1"/>
</dbReference>
<gene>
    <name evidence="5" type="primary">rrp4</name>
    <name evidence="7" type="ordered locus">Smar_0858</name>
</gene>
<keyword evidence="7" id="KW-0378">Hydrolase</keyword>
<accession>A3DMU8</accession>
<evidence type="ECO:0000256" key="5">
    <source>
        <dbReference type="HAMAP-Rule" id="MF_00623"/>
    </source>
</evidence>
<dbReference type="GO" id="GO:0034475">
    <property type="term" value="P:U4 snRNA 3'-end processing"/>
    <property type="evidence" value="ECO:0007669"/>
    <property type="project" value="TreeGrafter"/>
</dbReference>
<evidence type="ECO:0000256" key="2">
    <source>
        <dbReference type="ARBA" id="ARBA00022490"/>
    </source>
</evidence>
<dbReference type="CDD" id="cd22524">
    <property type="entry name" value="KH-I_Rrp4_prokar"/>
    <property type="match status" value="1"/>
</dbReference>
<dbReference type="GeneID" id="4907711"/>
<dbReference type="GO" id="GO:0071051">
    <property type="term" value="P:poly(A)-dependent snoRNA 3'-end processing"/>
    <property type="evidence" value="ECO:0007669"/>
    <property type="project" value="TreeGrafter"/>
</dbReference>
<evidence type="ECO:0000256" key="3">
    <source>
        <dbReference type="ARBA" id="ARBA00022835"/>
    </source>
</evidence>
<name>A3DMU8_STAMF</name>
<reference evidence="8" key="1">
    <citation type="journal article" date="2009" name="BMC Genomics">
        <title>The complete genome sequence of Staphylothermus marinus reveals differences in sulfur metabolism among heterotrophic Crenarchaeota.</title>
        <authorList>
            <person name="Anderson I.J."/>
            <person name="Dharmarajan L."/>
            <person name="Rodriguez J."/>
            <person name="Hooper S."/>
            <person name="Porat I."/>
            <person name="Ulrich L.E."/>
            <person name="Elkins J.G."/>
            <person name="Mavromatis K."/>
            <person name="Sun H."/>
            <person name="Land M."/>
            <person name="Lapidus A."/>
            <person name="Lucas S."/>
            <person name="Barry K."/>
            <person name="Huber H."/>
            <person name="Zhulin I.B."/>
            <person name="Whitman W.B."/>
            <person name="Mukhopadhyay B."/>
            <person name="Woese C."/>
            <person name="Bristow J."/>
            <person name="Kyrpides N."/>
        </authorList>
    </citation>
    <scope>NUCLEOTIDE SEQUENCE [LARGE SCALE GENOMIC DNA]</scope>
    <source>
        <strain evidence="8">ATCC 43588 / DSM 3639 / JCM 9404 / F1</strain>
    </source>
</reference>
<keyword evidence="3 5" id="KW-0271">Exosome</keyword>
<dbReference type="InterPro" id="IPR004088">
    <property type="entry name" value="KH_dom_type_1"/>
</dbReference>
<reference evidence="7 8" key="2">
    <citation type="journal article" date="2009" name="Stand. Genomic Sci.">
        <title>Complete genome sequence of Staphylothermus marinus Stetter and Fiala 1986 type strain F1.</title>
        <authorList>
            <person name="Anderson I.J."/>
            <person name="Sun H."/>
            <person name="Lapidus A."/>
            <person name="Copeland A."/>
            <person name="Glavina Del Rio T."/>
            <person name="Tice H."/>
            <person name="Dalin E."/>
            <person name="Lucas S."/>
            <person name="Barry K."/>
            <person name="Land M."/>
            <person name="Richardson P."/>
            <person name="Huber H."/>
            <person name="Kyrpides N.C."/>
        </authorList>
    </citation>
    <scope>NUCLEOTIDE SEQUENCE [LARGE SCALE GENOMIC DNA]</scope>
    <source>
        <strain evidence="8">ATCC 43588 / DSM 3639 / JCM 9404 / F1</strain>
    </source>
</reference>
<evidence type="ECO:0000313" key="8">
    <source>
        <dbReference type="Proteomes" id="UP000000254"/>
    </source>
</evidence>
<comment type="subcellular location">
    <subcellularLocation>
        <location evidence="5">Cytoplasm</location>
    </subcellularLocation>
</comment>
<dbReference type="InterPro" id="IPR036612">
    <property type="entry name" value="KH_dom_type_1_sf"/>
</dbReference>
<dbReference type="GO" id="GO:0008143">
    <property type="term" value="F:poly(A) binding"/>
    <property type="evidence" value="ECO:0007669"/>
    <property type="project" value="InterPro"/>
</dbReference>
<dbReference type="GO" id="GO:0000178">
    <property type="term" value="C:exosome (RNase complex)"/>
    <property type="evidence" value="ECO:0007669"/>
    <property type="project" value="UniProtKB-KW"/>
</dbReference>
<dbReference type="KEGG" id="smr:Smar_0858"/>
<organism evidence="7 8">
    <name type="scientific">Staphylothermus marinus (strain ATCC 43588 / DSM 3639 / JCM 9404 / F1)</name>
    <dbReference type="NCBI Taxonomy" id="399550"/>
    <lineage>
        <taxon>Archaea</taxon>
        <taxon>Thermoproteota</taxon>
        <taxon>Thermoprotei</taxon>
        <taxon>Desulfurococcales</taxon>
        <taxon>Desulfurococcaceae</taxon>
        <taxon>Staphylothermus</taxon>
    </lineage>
</organism>
<keyword evidence="8" id="KW-1185">Reference proteome</keyword>
<dbReference type="OrthoDB" id="35160at2157"/>
<dbReference type="EMBL" id="CP000575">
    <property type="protein sequence ID" value="ABN69958.1"/>
    <property type="molecule type" value="Genomic_DNA"/>
</dbReference>
<dbReference type="Gene3D" id="2.40.50.140">
    <property type="entry name" value="Nucleic acid-binding proteins"/>
    <property type="match status" value="1"/>
</dbReference>
<dbReference type="SUPFAM" id="SSF50249">
    <property type="entry name" value="Nucleic acid-binding proteins"/>
    <property type="match status" value="1"/>
</dbReference>
<dbReference type="InterPro" id="IPR004087">
    <property type="entry name" value="KH_dom"/>
</dbReference>
<dbReference type="STRING" id="399550.Smar_0858"/>
<comment type="function">
    <text evidence="5">Non-catalytic component of the exosome, which is a complex involved in RNA degradation. Increases the RNA binding and the efficiency of RNA degradation. Confers strong poly(A) specificity to the exosome.</text>
</comment>
<dbReference type="PANTHER" id="PTHR21321:SF4">
    <property type="entry name" value="EXOSOME COMPLEX COMPONENT RRP4"/>
    <property type="match status" value="1"/>
</dbReference>
<feature type="domain" description="K Homology" evidence="6">
    <location>
        <begin position="152"/>
        <end position="216"/>
    </location>
</feature>
<dbReference type="AlphaFoldDB" id="A3DMU8"/>
<dbReference type="HAMAP" id="MF_00623">
    <property type="entry name" value="Exosome_Rrp4"/>
    <property type="match status" value="1"/>
</dbReference>
<dbReference type="Gene3D" id="3.30.1370.10">
    <property type="entry name" value="K Homology domain, type 1"/>
    <property type="match status" value="1"/>
</dbReference>
<evidence type="ECO:0000256" key="4">
    <source>
        <dbReference type="ARBA" id="ARBA00022884"/>
    </source>
</evidence>
<keyword evidence="2 5" id="KW-0963">Cytoplasm</keyword>
<dbReference type="Gene3D" id="2.40.50.100">
    <property type="match status" value="1"/>
</dbReference>
<dbReference type="InterPro" id="IPR048565">
    <property type="entry name" value="S1_RRP4"/>
</dbReference>
<dbReference type="CDD" id="cd05789">
    <property type="entry name" value="S1_Rrp4"/>
    <property type="match status" value="1"/>
</dbReference>
<sequence>MDIKILVADRQIVRPGDVLAIIENSGEVTPKYLPEKHIYIAGNRIYSDVLGIASITDKTVSVIPLEGVYFPKKDDLVIGLITGVGITNWIVDIRAPYKAILNGSEVIEGFNPIIHNLRDYLDIGEYIVAKIAVFDRTRDPVLTVKGKGLGKITEGTVIEVKPSRVPRIIGKKGSMLNLLTSKTGCNIIVAQNGMVWARCPNNHRLNILIQALKIIEDKVHMRGLTEEIRLFLDKSLGGEG</sequence>
<dbReference type="NCBIfam" id="NF003181">
    <property type="entry name" value="PRK04163.1-1"/>
    <property type="match status" value="1"/>
</dbReference>
<dbReference type="GO" id="GO:0005737">
    <property type="term" value="C:cytoplasm"/>
    <property type="evidence" value="ECO:0007669"/>
    <property type="project" value="UniProtKB-SubCell"/>
</dbReference>
<dbReference type="HOGENOM" id="CLU_071769_0_0_2"/>
<dbReference type="RefSeq" id="WP_011839149.1">
    <property type="nucleotide sequence ID" value="NC_009033.1"/>
</dbReference>
<keyword evidence="4 5" id="KW-0694">RNA-binding</keyword>
<dbReference type="GO" id="GO:0016787">
    <property type="term" value="F:hydrolase activity"/>
    <property type="evidence" value="ECO:0007669"/>
    <property type="project" value="UniProtKB-KW"/>
</dbReference>
<evidence type="ECO:0000313" key="7">
    <source>
        <dbReference type="EMBL" id="ABN69958.1"/>
    </source>
</evidence>
<dbReference type="InterPro" id="IPR026699">
    <property type="entry name" value="Exosome_RNA_bind1/RRP40/RRP4"/>
</dbReference>
<dbReference type="Pfam" id="PF22625">
    <property type="entry name" value="ECR1_N_2"/>
    <property type="match status" value="1"/>
</dbReference>
<dbReference type="PANTHER" id="PTHR21321">
    <property type="entry name" value="PNAS-3 RELATED"/>
    <property type="match status" value="1"/>
</dbReference>
<dbReference type="InterPro" id="IPR054371">
    <property type="entry name" value="RRP4_N"/>
</dbReference>
<dbReference type="InterPro" id="IPR012340">
    <property type="entry name" value="NA-bd_OB-fold"/>
</dbReference>
<dbReference type="Proteomes" id="UP000000254">
    <property type="component" value="Chromosome"/>
</dbReference>
<dbReference type="InterPro" id="IPR023474">
    <property type="entry name" value="Rrp4"/>
</dbReference>
<dbReference type="GO" id="GO:0000467">
    <property type="term" value="P:exonucleolytic trimming to generate mature 3'-end of 5.8S rRNA from tricistronic rRNA transcript (SSU-rRNA, 5.8S rRNA, LSU-rRNA)"/>
    <property type="evidence" value="ECO:0007669"/>
    <property type="project" value="TreeGrafter"/>
</dbReference>
<comment type="similarity">
    <text evidence="1 5">Belongs to the RRP4 family.</text>
</comment>
<dbReference type="PROSITE" id="PS50084">
    <property type="entry name" value="KH_TYPE_1"/>
    <property type="match status" value="1"/>
</dbReference>
<evidence type="ECO:0000256" key="1">
    <source>
        <dbReference type="ARBA" id="ARBA00009155"/>
    </source>
</evidence>
<comment type="subunit">
    <text evidence="5">Component of the archaeal exosome complex. Forms a trimer of Rrp4 and/or Csl4 subunits. The trimer associates with an hexameric ring-like arrangement composed of 3 Rrp41-Rrp42 heterodimers.</text>
</comment>
<proteinExistence type="inferred from homology"/>
<dbReference type="SUPFAM" id="SSF110324">
    <property type="entry name" value="Ribosomal L27 protein-like"/>
    <property type="match status" value="1"/>
</dbReference>
<protein>
    <recommendedName>
        <fullName evidence="5">Exosome complex component Rrp4</fullName>
    </recommendedName>
</protein>
<dbReference type="GO" id="GO:0071034">
    <property type="term" value="P:CUT catabolic process"/>
    <property type="evidence" value="ECO:0007669"/>
    <property type="project" value="TreeGrafter"/>
</dbReference>
<dbReference type="SUPFAM" id="SSF54791">
    <property type="entry name" value="Eukaryotic type KH-domain (KH-domain type I)"/>
    <property type="match status" value="1"/>
</dbReference>
<evidence type="ECO:0000259" key="6">
    <source>
        <dbReference type="SMART" id="SM00322"/>
    </source>
</evidence>
<dbReference type="SMART" id="SM00322">
    <property type="entry name" value="KH"/>
    <property type="match status" value="1"/>
</dbReference>
<dbReference type="eggNOG" id="arCOG00678">
    <property type="taxonomic scope" value="Archaea"/>
</dbReference>